<dbReference type="SUPFAM" id="SSF56300">
    <property type="entry name" value="Metallo-dependent phosphatases"/>
    <property type="match status" value="1"/>
</dbReference>
<dbReference type="RefSeq" id="WP_280732280.1">
    <property type="nucleotide sequence ID" value="NZ_CP120367.1"/>
</dbReference>
<comment type="similarity">
    <text evidence="1">Belongs to the CapA family.</text>
</comment>
<organism evidence="3 4">
    <name type="scientific">Sinorhizobium numidicum</name>
    <dbReference type="NCBI Taxonomy" id="680248"/>
    <lineage>
        <taxon>Bacteria</taxon>
        <taxon>Pseudomonadati</taxon>
        <taxon>Pseudomonadota</taxon>
        <taxon>Alphaproteobacteria</taxon>
        <taxon>Hyphomicrobiales</taxon>
        <taxon>Rhizobiaceae</taxon>
        <taxon>Sinorhizobium/Ensifer group</taxon>
        <taxon>Sinorhizobium</taxon>
    </lineage>
</organism>
<dbReference type="PANTHER" id="PTHR33393">
    <property type="entry name" value="POLYGLUTAMINE SYNTHESIS ACCESSORY PROTEIN RV0574C-RELATED"/>
    <property type="match status" value="1"/>
</dbReference>
<feature type="domain" description="Capsule synthesis protein CapA" evidence="2">
    <location>
        <begin position="19"/>
        <end position="300"/>
    </location>
</feature>
<dbReference type="Gene3D" id="3.60.21.10">
    <property type="match status" value="1"/>
</dbReference>
<dbReference type="EMBL" id="CP120370">
    <property type="protein sequence ID" value="WEX81525.1"/>
    <property type="molecule type" value="Genomic_DNA"/>
</dbReference>
<evidence type="ECO:0000313" key="3">
    <source>
        <dbReference type="EMBL" id="WEX81525.1"/>
    </source>
</evidence>
<reference evidence="3 4" key="1">
    <citation type="submission" date="2023-03" db="EMBL/GenBank/DDBJ databases">
        <authorList>
            <person name="Kaur S."/>
            <person name="Espinosa-Saiz D."/>
            <person name="Velazquez E."/>
            <person name="Menendez E."/>
            <person name="diCenzo G.C."/>
        </authorList>
    </citation>
    <scope>NUCLEOTIDE SEQUENCE [LARGE SCALE GENOMIC DNA]</scope>
    <source>
        <strain evidence="3 4">LMG 27395</strain>
    </source>
</reference>
<evidence type="ECO:0000259" key="2">
    <source>
        <dbReference type="SMART" id="SM00854"/>
    </source>
</evidence>
<name>A0ABY8CSA2_9HYPH</name>
<dbReference type="CDD" id="cd07381">
    <property type="entry name" value="MPP_CapA"/>
    <property type="match status" value="1"/>
</dbReference>
<dbReference type="PANTHER" id="PTHR33393:SF11">
    <property type="entry name" value="POLYGLUTAMINE SYNTHESIS ACCESSORY PROTEIN RV0574C-RELATED"/>
    <property type="match status" value="1"/>
</dbReference>
<dbReference type="Pfam" id="PF09587">
    <property type="entry name" value="PGA_cap"/>
    <property type="match status" value="1"/>
</dbReference>
<accession>A0ABY8CSA2</accession>
<evidence type="ECO:0000256" key="1">
    <source>
        <dbReference type="ARBA" id="ARBA00005662"/>
    </source>
</evidence>
<dbReference type="SMART" id="SM00854">
    <property type="entry name" value="PGA_cap"/>
    <property type="match status" value="1"/>
</dbReference>
<gene>
    <name evidence="3" type="ORF">PYH38_000950</name>
</gene>
<dbReference type="InterPro" id="IPR019079">
    <property type="entry name" value="Capsule_synth_CapA"/>
</dbReference>
<dbReference type="InterPro" id="IPR029052">
    <property type="entry name" value="Metallo-depent_PP-like"/>
</dbReference>
<dbReference type="Proteomes" id="UP001235547">
    <property type="component" value="Chromosome 2"/>
</dbReference>
<protein>
    <submittedName>
        <fullName evidence="3">CapA family protein</fullName>
    </submittedName>
</protein>
<keyword evidence="4" id="KW-1185">Reference proteome</keyword>
<sequence length="386" mass="42484">MSAIGDLPSNMVVEERTVQLFLCGDVMTGRGIDQVLPNACDPVLYEGYLRSAGDYVLLAERAHGPIPRPTDPAYIWGAALDEFDRARPDVRIINLETAITRSNDYVPKGINYRMSPENASCLIVADVDCCVLANNHVLDWGPAGLLETLATLDRLQIKTAGAGHDLAEASAPAVIDAGDRGRVLVFALAIPTSGTPHSWAAASNRAGVNFLPDLNPARASRVADHIRTMRRPQDVVVVSIHWGPNWSEDIPAAQRQFAHALIEEADISIVHGHSSHHAKAIEVYRNRLILYGCGDFINDYEGIAGYETFRGDLRLMYFASINRANRDLAALELVPLQARRFSLVRPSRKDITWLSETLDGKSRRFGTGVQQTLDERLALSWSTKKP</sequence>
<dbReference type="InterPro" id="IPR052169">
    <property type="entry name" value="CW_Biosynth-Accessory"/>
</dbReference>
<evidence type="ECO:0000313" key="4">
    <source>
        <dbReference type="Proteomes" id="UP001235547"/>
    </source>
</evidence>
<proteinExistence type="inferred from homology"/>